<keyword evidence="6 8" id="KW-0802">TPR repeat</keyword>
<dbReference type="SMART" id="SM00028">
    <property type="entry name" value="TPR"/>
    <property type="match status" value="4"/>
</dbReference>
<evidence type="ECO:0000256" key="8">
    <source>
        <dbReference type="PROSITE-ProRule" id="PRU00339"/>
    </source>
</evidence>
<dbReference type="PROSITE" id="PS50005">
    <property type="entry name" value="TPR"/>
    <property type="match status" value="2"/>
</dbReference>
<dbReference type="SUPFAM" id="SSF48452">
    <property type="entry name" value="TPR-like"/>
    <property type="match status" value="1"/>
</dbReference>
<dbReference type="PANTHER" id="PTHR10130">
    <property type="entry name" value="PEROXISOMAL TARGETING SIGNAL 1 RECEPTOR PEX5"/>
    <property type="match status" value="1"/>
</dbReference>
<evidence type="ECO:0000313" key="11">
    <source>
        <dbReference type="Proteomes" id="UP001642464"/>
    </source>
</evidence>
<evidence type="ECO:0000256" key="1">
    <source>
        <dbReference type="ARBA" id="ARBA00004275"/>
    </source>
</evidence>
<evidence type="ECO:0000256" key="2">
    <source>
        <dbReference type="ARBA" id="ARBA00004496"/>
    </source>
</evidence>
<feature type="repeat" description="TPR" evidence="8">
    <location>
        <begin position="178"/>
        <end position="211"/>
    </location>
</feature>
<dbReference type="InterPro" id="IPR011990">
    <property type="entry name" value="TPR-like_helical_dom_sf"/>
</dbReference>
<evidence type="ECO:0000256" key="3">
    <source>
        <dbReference type="ARBA" id="ARBA00005348"/>
    </source>
</evidence>
<evidence type="ECO:0000313" key="10">
    <source>
        <dbReference type="EMBL" id="CAK9031294.1"/>
    </source>
</evidence>
<proteinExistence type="inferred from homology"/>
<evidence type="ECO:0000256" key="7">
    <source>
        <dbReference type="ARBA" id="ARBA00023140"/>
    </source>
</evidence>
<reference evidence="10 11" key="1">
    <citation type="submission" date="2024-02" db="EMBL/GenBank/DDBJ databases">
        <authorList>
            <person name="Chen Y."/>
            <person name="Shah S."/>
            <person name="Dougan E. K."/>
            <person name="Thang M."/>
            <person name="Chan C."/>
        </authorList>
    </citation>
    <scope>NUCLEOTIDE SEQUENCE [LARGE SCALE GENOMIC DNA]</scope>
</reference>
<comment type="caution">
    <text evidence="10">The sequence shown here is derived from an EMBL/GenBank/DDBJ whole genome shotgun (WGS) entry which is preliminary data.</text>
</comment>
<gene>
    <name evidence="10" type="ORF">SCF082_LOCUS19585</name>
</gene>
<comment type="similarity">
    <text evidence="3">Belongs to the peroxisomal targeting signal receptor family.</text>
</comment>
<accession>A0ABP0KY39</accession>
<name>A0ABP0KY39_9DINO</name>
<keyword evidence="4" id="KW-0963">Cytoplasm</keyword>
<organism evidence="10 11">
    <name type="scientific">Durusdinium trenchii</name>
    <dbReference type="NCBI Taxonomy" id="1381693"/>
    <lineage>
        <taxon>Eukaryota</taxon>
        <taxon>Sar</taxon>
        <taxon>Alveolata</taxon>
        <taxon>Dinophyceae</taxon>
        <taxon>Suessiales</taxon>
        <taxon>Symbiodiniaceae</taxon>
        <taxon>Durusdinium</taxon>
    </lineage>
</organism>
<evidence type="ECO:0000256" key="5">
    <source>
        <dbReference type="ARBA" id="ARBA00022737"/>
    </source>
</evidence>
<evidence type="ECO:0000256" key="9">
    <source>
        <dbReference type="SAM" id="MobiDB-lite"/>
    </source>
</evidence>
<evidence type="ECO:0000256" key="6">
    <source>
        <dbReference type="ARBA" id="ARBA00022803"/>
    </source>
</evidence>
<dbReference type="InterPro" id="IPR019734">
    <property type="entry name" value="TPR_rpt"/>
</dbReference>
<keyword evidence="5" id="KW-0677">Repeat</keyword>
<keyword evidence="11" id="KW-1185">Reference proteome</keyword>
<keyword evidence="7" id="KW-0576">Peroxisome</keyword>
<dbReference type="Gene3D" id="1.25.40.10">
    <property type="entry name" value="Tetratricopeptide repeat domain"/>
    <property type="match status" value="1"/>
</dbReference>
<evidence type="ECO:0000256" key="4">
    <source>
        <dbReference type="ARBA" id="ARBA00022490"/>
    </source>
</evidence>
<dbReference type="EMBL" id="CAXAMM010013399">
    <property type="protein sequence ID" value="CAK9031294.1"/>
    <property type="molecule type" value="Genomic_DNA"/>
</dbReference>
<feature type="region of interest" description="Disordered" evidence="9">
    <location>
        <begin position="1"/>
        <end position="21"/>
    </location>
</feature>
<feature type="repeat" description="TPR" evidence="8">
    <location>
        <begin position="83"/>
        <end position="116"/>
    </location>
</feature>
<dbReference type="InterPro" id="IPR024111">
    <property type="entry name" value="PEX5/PEX5L"/>
</dbReference>
<comment type="subcellular location">
    <subcellularLocation>
        <location evidence="2">Cytoplasm</location>
    </subcellularLocation>
    <subcellularLocation>
        <location evidence="1">Peroxisome</location>
    </subcellularLocation>
</comment>
<keyword evidence="10" id="KW-0675">Receptor</keyword>
<protein>
    <submittedName>
        <fullName evidence="10">Peroxisome biogenesis protein 5 (Peroxin-5) (AtPEX5) (Peroxisomal targeting signal type 1 receptor) (Pex5p)</fullName>
    </submittedName>
</protein>
<dbReference type="Pfam" id="PF13432">
    <property type="entry name" value="TPR_16"/>
    <property type="match status" value="1"/>
</dbReference>
<dbReference type="PANTHER" id="PTHR10130:SF0">
    <property type="entry name" value="GH08708P"/>
    <property type="match status" value="1"/>
</dbReference>
<dbReference type="Proteomes" id="UP001642464">
    <property type="component" value="Unassembled WGS sequence"/>
</dbReference>
<sequence length="322" mass="35645">MSDDGDVLAVSSPEDPADHAVDNAELASDTEEGFSTPYMFDLANPFLDDPRAFARGKQLFHNGKLEAAVMAFEAAVLAETSNVEALMMLGEAHSENGKDEVAAQCFGKALDLDPDNLGARLEMMVCALNQQDLRNTRRHARAWLKRHPKLQELAEDSDELLTLEFAREAATRVIPDDAGAHTVLGIVCYVENQLDAAITALKSACELEPTNYRLLNKLAACLNNADRPAEGIPVLKAALKIKSRYKRGRINLGLSYIRTFDFENAAVCFLTVLADTTPSLWGDELNFLGLTLAMMEREDLLDKFESMRHSGNVNLFRQDFDY</sequence>